<keyword evidence="4" id="KW-0539">Nucleus</keyword>
<organism evidence="7 8">
    <name type="scientific">Penicillium hetheringtonii</name>
    <dbReference type="NCBI Taxonomy" id="911720"/>
    <lineage>
        <taxon>Eukaryota</taxon>
        <taxon>Fungi</taxon>
        <taxon>Dikarya</taxon>
        <taxon>Ascomycota</taxon>
        <taxon>Pezizomycotina</taxon>
        <taxon>Eurotiomycetes</taxon>
        <taxon>Eurotiomycetidae</taxon>
        <taxon>Eurotiales</taxon>
        <taxon>Aspergillaceae</taxon>
        <taxon>Penicillium</taxon>
    </lineage>
</organism>
<dbReference type="PANTHER" id="PTHR47655">
    <property type="entry name" value="QUINIC ACID UTILIZATION ACTIVATOR"/>
    <property type="match status" value="1"/>
</dbReference>
<dbReference type="InterPro" id="IPR036864">
    <property type="entry name" value="Zn2-C6_fun-type_DNA-bd_sf"/>
</dbReference>
<comment type="caution">
    <text evidence="7">The sequence shown here is derived from an EMBL/GenBank/DDBJ whole genome shotgun (WGS) entry which is preliminary data.</text>
</comment>
<proteinExistence type="predicted"/>
<name>A0AAD6DIJ6_9EURO</name>
<dbReference type="Gene3D" id="4.10.240.10">
    <property type="entry name" value="Zn(2)-C6 fungal-type DNA-binding domain"/>
    <property type="match status" value="1"/>
</dbReference>
<evidence type="ECO:0000256" key="3">
    <source>
        <dbReference type="ARBA" id="ARBA00023163"/>
    </source>
</evidence>
<dbReference type="EMBL" id="JAQJAC010000004">
    <property type="protein sequence ID" value="KAJ5585658.1"/>
    <property type="molecule type" value="Genomic_DNA"/>
</dbReference>
<accession>A0AAD6DIJ6</accession>
<reference evidence="7 8" key="1">
    <citation type="journal article" date="2023" name="IMA Fungus">
        <title>Comparative genomic study of the Penicillium genus elucidates a diverse pangenome and 15 lateral gene transfer events.</title>
        <authorList>
            <person name="Petersen C."/>
            <person name="Sorensen T."/>
            <person name="Nielsen M.R."/>
            <person name="Sondergaard T.E."/>
            <person name="Sorensen J.L."/>
            <person name="Fitzpatrick D.A."/>
            <person name="Frisvad J.C."/>
            <person name="Nielsen K.L."/>
        </authorList>
    </citation>
    <scope>NUCLEOTIDE SEQUENCE [LARGE SCALE GENOMIC DNA]</scope>
    <source>
        <strain evidence="7 8">IBT 29057</strain>
    </source>
</reference>
<keyword evidence="3" id="KW-0804">Transcription</keyword>
<evidence type="ECO:0000256" key="2">
    <source>
        <dbReference type="ARBA" id="ARBA00023125"/>
    </source>
</evidence>
<keyword evidence="1" id="KW-0805">Transcription regulation</keyword>
<dbReference type="SUPFAM" id="SSF57701">
    <property type="entry name" value="Zn2/Cys6 DNA-binding domain"/>
    <property type="match status" value="1"/>
</dbReference>
<feature type="region of interest" description="Disordered" evidence="5">
    <location>
        <begin position="155"/>
        <end position="188"/>
    </location>
</feature>
<feature type="domain" description="Zn(2)-C6 fungal-type" evidence="6">
    <location>
        <begin position="26"/>
        <end position="55"/>
    </location>
</feature>
<dbReference type="GO" id="GO:0008270">
    <property type="term" value="F:zinc ion binding"/>
    <property type="evidence" value="ECO:0007669"/>
    <property type="project" value="InterPro"/>
</dbReference>
<dbReference type="CDD" id="cd00067">
    <property type="entry name" value="GAL4"/>
    <property type="match status" value="1"/>
</dbReference>
<dbReference type="Proteomes" id="UP001216150">
    <property type="component" value="Unassembled WGS sequence"/>
</dbReference>
<dbReference type="PROSITE" id="PS50048">
    <property type="entry name" value="ZN2_CY6_FUNGAL_2"/>
    <property type="match status" value="1"/>
</dbReference>
<dbReference type="AlphaFoldDB" id="A0AAD6DIJ6"/>
<dbReference type="Pfam" id="PF00172">
    <property type="entry name" value="Zn_clus"/>
    <property type="match status" value="1"/>
</dbReference>
<evidence type="ECO:0000259" key="6">
    <source>
        <dbReference type="PROSITE" id="PS50048"/>
    </source>
</evidence>
<evidence type="ECO:0000256" key="4">
    <source>
        <dbReference type="ARBA" id="ARBA00023242"/>
    </source>
</evidence>
<dbReference type="InterPro" id="IPR052783">
    <property type="entry name" value="Metabolic/Drug-Res_Regulator"/>
</dbReference>
<evidence type="ECO:0000256" key="1">
    <source>
        <dbReference type="ARBA" id="ARBA00023015"/>
    </source>
</evidence>
<protein>
    <recommendedName>
        <fullName evidence="6">Zn(2)-C6 fungal-type domain-containing protein</fullName>
    </recommendedName>
</protein>
<sequence>MRSRQGGPTLDQPNCEARIRKRVCKACDRCRLKKSKCNGLSPCARCRADNTICVFAENKKVPKKGYPKGYVEALEQQQVRLVHGLQELYRRSIGSGGWIGEHPKLETDGQPLIHNLLLSLGALDHPNDNTSQKALDGLQQEDECTHAEFQHLKSTERGSDSLQLPVASSRFARDTSSREGLPLTPPTYSLSTCTSMDNEPEVLDVSQFAHSTTVHGVINPEDHYCSQERPYLEFSPFDDIYSWSTPEAANIYFGDQPFTAPTSNWQHLKDGASQERYHDSKSYYEDFDNFSC</sequence>
<dbReference type="GO" id="GO:0000981">
    <property type="term" value="F:DNA-binding transcription factor activity, RNA polymerase II-specific"/>
    <property type="evidence" value="ECO:0007669"/>
    <property type="project" value="InterPro"/>
</dbReference>
<gene>
    <name evidence="7" type="ORF">N7450_005445</name>
</gene>
<dbReference type="SMART" id="SM00066">
    <property type="entry name" value="GAL4"/>
    <property type="match status" value="1"/>
</dbReference>
<keyword evidence="2" id="KW-0238">DNA-binding</keyword>
<evidence type="ECO:0000313" key="7">
    <source>
        <dbReference type="EMBL" id="KAJ5585658.1"/>
    </source>
</evidence>
<dbReference type="GO" id="GO:0003677">
    <property type="term" value="F:DNA binding"/>
    <property type="evidence" value="ECO:0007669"/>
    <property type="project" value="UniProtKB-KW"/>
</dbReference>
<keyword evidence="8" id="KW-1185">Reference proteome</keyword>
<evidence type="ECO:0000313" key="8">
    <source>
        <dbReference type="Proteomes" id="UP001216150"/>
    </source>
</evidence>
<dbReference type="PANTHER" id="PTHR47655:SF3">
    <property type="entry name" value="ZN(II)2CYS6 TRANSCRIPTION FACTOR (EUROFUNG)"/>
    <property type="match status" value="1"/>
</dbReference>
<dbReference type="InterPro" id="IPR001138">
    <property type="entry name" value="Zn2Cys6_DnaBD"/>
</dbReference>
<evidence type="ECO:0000256" key="5">
    <source>
        <dbReference type="SAM" id="MobiDB-lite"/>
    </source>
</evidence>
<dbReference type="PROSITE" id="PS00463">
    <property type="entry name" value="ZN2_CY6_FUNGAL_1"/>
    <property type="match status" value="1"/>
</dbReference>